<dbReference type="InterPro" id="IPR029068">
    <property type="entry name" value="Glyas_Bleomycin-R_OHBP_Dase"/>
</dbReference>
<gene>
    <name evidence="2" type="ORF">TALK_10180</name>
</gene>
<evidence type="ECO:0000259" key="1">
    <source>
        <dbReference type="PROSITE" id="PS51819"/>
    </source>
</evidence>
<dbReference type="CDD" id="cd07251">
    <property type="entry name" value="VOC_like"/>
    <property type="match status" value="1"/>
</dbReference>
<dbReference type="Proteomes" id="UP000193396">
    <property type="component" value="Unassembled WGS sequence"/>
</dbReference>
<dbReference type="SUPFAM" id="SSF54593">
    <property type="entry name" value="Glyoxalase/Bleomycin resistance protein/Dihydroxybiphenyl dioxygenase"/>
    <property type="match status" value="1"/>
</dbReference>
<dbReference type="PANTHER" id="PTHR36503">
    <property type="entry name" value="BLR2520 PROTEIN"/>
    <property type="match status" value="1"/>
</dbReference>
<protein>
    <submittedName>
        <fullName evidence="2">Glyoxalase</fullName>
    </submittedName>
</protein>
<name>A0A1Y2LBC6_9PROT</name>
<evidence type="ECO:0000313" key="2">
    <source>
        <dbReference type="EMBL" id="OSQ47969.1"/>
    </source>
</evidence>
<organism evidence="2 3">
    <name type="scientific">Thalassospira alkalitolerans</name>
    <dbReference type="NCBI Taxonomy" id="1293890"/>
    <lineage>
        <taxon>Bacteria</taxon>
        <taxon>Pseudomonadati</taxon>
        <taxon>Pseudomonadota</taxon>
        <taxon>Alphaproteobacteria</taxon>
        <taxon>Rhodospirillales</taxon>
        <taxon>Thalassospiraceae</taxon>
        <taxon>Thalassospira</taxon>
    </lineage>
</organism>
<dbReference type="EMBL" id="JFKB01000006">
    <property type="protein sequence ID" value="OSQ47969.1"/>
    <property type="molecule type" value="Genomic_DNA"/>
</dbReference>
<dbReference type="InterPro" id="IPR037523">
    <property type="entry name" value="VOC_core"/>
</dbReference>
<dbReference type="PROSITE" id="PS51819">
    <property type="entry name" value="VOC"/>
    <property type="match status" value="1"/>
</dbReference>
<evidence type="ECO:0000313" key="3">
    <source>
        <dbReference type="Proteomes" id="UP000193396"/>
    </source>
</evidence>
<reference evidence="2 3" key="1">
    <citation type="submission" date="2014-03" db="EMBL/GenBank/DDBJ databases">
        <title>The draft genome sequence of Thalassospira alkalitolerans JCM 18968.</title>
        <authorList>
            <person name="Lai Q."/>
            <person name="Shao Z."/>
        </authorList>
    </citation>
    <scope>NUCLEOTIDE SEQUENCE [LARGE SCALE GENOMIC DNA]</scope>
    <source>
        <strain evidence="2 3">JCM 18968</strain>
    </source>
</reference>
<proteinExistence type="predicted"/>
<dbReference type="Gene3D" id="3.10.180.10">
    <property type="entry name" value="2,3-Dihydroxybiphenyl 1,2-Dioxygenase, domain 1"/>
    <property type="match status" value="1"/>
</dbReference>
<dbReference type="PANTHER" id="PTHR36503:SF1">
    <property type="entry name" value="BLR2520 PROTEIN"/>
    <property type="match status" value="1"/>
</dbReference>
<dbReference type="InterPro" id="IPR004360">
    <property type="entry name" value="Glyas_Fos-R_dOase_dom"/>
</dbReference>
<dbReference type="AlphaFoldDB" id="A0A1Y2LBC6"/>
<dbReference type="OrthoDB" id="9798430at2"/>
<dbReference type="Pfam" id="PF00903">
    <property type="entry name" value="Glyoxalase"/>
    <property type="match status" value="1"/>
</dbReference>
<comment type="caution">
    <text evidence="2">The sequence shown here is derived from an EMBL/GenBank/DDBJ whole genome shotgun (WGS) entry which is preliminary data.</text>
</comment>
<dbReference type="RefSeq" id="WP_085618466.1">
    <property type="nucleotide sequence ID" value="NZ_JFKB01000006.1"/>
</dbReference>
<dbReference type="STRING" id="1293890.TALK_10180"/>
<feature type="domain" description="VOC" evidence="1">
    <location>
        <begin position="4"/>
        <end position="129"/>
    </location>
</feature>
<accession>A0A1Y2LBC6</accession>
<keyword evidence="3" id="KW-1185">Reference proteome</keyword>
<sequence>MDQRVSLITLGVADLDRARRFYEDGLGWKVTQLVEGQVVFYQLSNGLALGLFGRDDLVKDGRFDDDTGARFAGLTLAFNARSEVEVDAVMAEAEKAGAVIQKSAEKVFWGGYSGYFRDPDGHAWEVAFNPFWQLDPQGNLTIPEPPAS</sequence>